<name>R2T5M5_9ENTE</name>
<organism evidence="2 3">
    <name type="scientific">Enterococcus pallens ATCC BAA-351</name>
    <dbReference type="NCBI Taxonomy" id="1158607"/>
    <lineage>
        <taxon>Bacteria</taxon>
        <taxon>Bacillati</taxon>
        <taxon>Bacillota</taxon>
        <taxon>Bacilli</taxon>
        <taxon>Lactobacillales</taxon>
        <taxon>Enterococcaceae</taxon>
        <taxon>Enterococcus</taxon>
    </lineage>
</organism>
<dbReference type="Gene3D" id="2.40.33.40">
    <property type="entry name" value="Phosphotransferase system, glucitol/sorbitol-specific IIA component"/>
    <property type="match status" value="1"/>
</dbReference>
<dbReference type="InterPro" id="IPR004716">
    <property type="entry name" value="PTS_IIA_glucitol/sorbitol-sp"/>
</dbReference>
<dbReference type="AlphaFoldDB" id="R2T5M5"/>
<dbReference type="Pfam" id="PF03829">
    <property type="entry name" value="PTSIIA_gutA"/>
    <property type="match status" value="1"/>
</dbReference>
<dbReference type="GO" id="GO:0008982">
    <property type="term" value="F:protein-N(PI)-phosphohistidine-sugar phosphotransferase activity"/>
    <property type="evidence" value="ECO:0007669"/>
    <property type="project" value="InterPro"/>
</dbReference>
<dbReference type="PANTHER" id="PTHR40398">
    <property type="entry name" value="PTS SYSTEM GLUCITOL/SORBITOL-SPECIFIC EIIA COMPONENT"/>
    <property type="match status" value="1"/>
</dbReference>
<dbReference type="GO" id="GO:0016301">
    <property type="term" value="F:kinase activity"/>
    <property type="evidence" value="ECO:0007669"/>
    <property type="project" value="TreeGrafter"/>
</dbReference>
<dbReference type="InterPro" id="IPR036665">
    <property type="entry name" value="PTS_IIA_glucitol/sorbitol_sf"/>
</dbReference>
<dbReference type="HOGENOM" id="CLU_138435_2_1_9"/>
<evidence type="ECO:0000256" key="1">
    <source>
        <dbReference type="PROSITE-ProRule" id="PRU00420"/>
    </source>
</evidence>
<dbReference type="GO" id="GO:0005737">
    <property type="term" value="C:cytoplasm"/>
    <property type="evidence" value="ECO:0007669"/>
    <property type="project" value="InterPro"/>
</dbReference>
<dbReference type="GO" id="GO:0009401">
    <property type="term" value="P:phosphoenolpyruvate-dependent sugar phosphotransferase system"/>
    <property type="evidence" value="ECO:0007669"/>
    <property type="project" value="InterPro"/>
</dbReference>
<sequence>MNIFETQVIAIGEDAEDFKQEDMLLLFGEDAPPELSDFCYKILIKPIQQTITPGMKVWFNKNAYKITAVGEVAEENLRNLGHITINFNGAISCDMPGTIYVEHKDLPDLKVGDTISIRM</sequence>
<dbReference type="SUPFAM" id="SSF141530">
    <property type="entry name" value="PTSIIA/GutA-like"/>
    <property type="match status" value="1"/>
</dbReference>
<dbReference type="RefSeq" id="WP_010756531.1">
    <property type="nucleotide sequence ID" value="NZ_ASWD01000002.1"/>
</dbReference>
<proteinExistence type="predicted"/>
<keyword evidence="3" id="KW-1185">Reference proteome</keyword>
<dbReference type="EMBL" id="AJAQ01000011">
    <property type="protein sequence ID" value="EOH95544.1"/>
    <property type="molecule type" value="Genomic_DNA"/>
</dbReference>
<dbReference type="PROSITE" id="PS51097">
    <property type="entry name" value="PTS_EIIA_TYPE_5"/>
    <property type="match status" value="1"/>
</dbReference>
<dbReference type="PANTHER" id="PTHR40398:SF1">
    <property type="entry name" value="PTS SYSTEM GLUCITOL_SORBITOL-SPECIFIC EIIA COMPONENT"/>
    <property type="match status" value="1"/>
</dbReference>
<protein>
    <submittedName>
        <fullName evidence="2">PTS system, glucitol/sorbitol-specific IIA component</fullName>
    </submittedName>
</protein>
<evidence type="ECO:0000313" key="3">
    <source>
        <dbReference type="Proteomes" id="UP000013782"/>
    </source>
</evidence>
<comment type="caution">
    <text evidence="1">Lacks conserved residue(s) required for the propagation of feature annotation.</text>
</comment>
<accession>R2T5M5</accession>
<dbReference type="Proteomes" id="UP000013782">
    <property type="component" value="Unassembled WGS sequence"/>
</dbReference>
<dbReference type="eggNOG" id="COG3731">
    <property type="taxonomic scope" value="Bacteria"/>
</dbReference>
<reference evidence="2 3" key="1">
    <citation type="submission" date="2013-02" db="EMBL/GenBank/DDBJ databases">
        <title>The Genome Sequence of Enterococcus pallens BAA-351.</title>
        <authorList>
            <consortium name="The Broad Institute Genome Sequencing Platform"/>
            <consortium name="The Broad Institute Genome Sequencing Center for Infectious Disease"/>
            <person name="Earl A.M."/>
            <person name="Gilmore M.S."/>
            <person name="Lebreton F."/>
            <person name="Walker B."/>
            <person name="Young S.K."/>
            <person name="Zeng Q."/>
            <person name="Gargeya S."/>
            <person name="Fitzgerald M."/>
            <person name="Haas B."/>
            <person name="Abouelleil A."/>
            <person name="Alvarado L."/>
            <person name="Arachchi H.M."/>
            <person name="Berlin A.M."/>
            <person name="Chapman S.B."/>
            <person name="Dewar J."/>
            <person name="Goldberg J."/>
            <person name="Griggs A."/>
            <person name="Gujja S."/>
            <person name="Hansen M."/>
            <person name="Howarth C."/>
            <person name="Imamovic A."/>
            <person name="Larimer J."/>
            <person name="McCowan C."/>
            <person name="Murphy C."/>
            <person name="Neiman D."/>
            <person name="Pearson M."/>
            <person name="Priest M."/>
            <person name="Roberts A."/>
            <person name="Saif S."/>
            <person name="Shea T."/>
            <person name="Sisk P."/>
            <person name="Sykes S."/>
            <person name="Wortman J."/>
            <person name="Nusbaum C."/>
            <person name="Birren B."/>
        </authorList>
    </citation>
    <scope>NUCLEOTIDE SEQUENCE [LARGE SCALE GENOMIC DNA]</scope>
    <source>
        <strain evidence="2 3">ATCC BAA-351</strain>
    </source>
</reference>
<evidence type="ECO:0000313" key="2">
    <source>
        <dbReference type="EMBL" id="EOH95544.1"/>
    </source>
</evidence>
<dbReference type="OrthoDB" id="5113885at2"/>
<dbReference type="STRING" id="160454.RV10_GL001278"/>
<gene>
    <name evidence="2" type="ORF">UAU_01506</name>
</gene>
<dbReference type="PATRIC" id="fig|1158607.3.peg.1493"/>
<comment type="caution">
    <text evidence="2">The sequence shown here is derived from an EMBL/GenBank/DDBJ whole genome shotgun (WGS) entry which is preliminary data.</text>
</comment>